<comment type="caution">
    <text evidence="2">The sequence shown here is derived from an EMBL/GenBank/DDBJ whole genome shotgun (WGS) entry which is preliminary data.</text>
</comment>
<reference evidence="2 3" key="1">
    <citation type="submission" date="2019-03" db="EMBL/GenBank/DDBJ databases">
        <title>Luteimonas zhaokaii sp.nov., isolated from the rectal contents of Plateau pika in Yushu, Qinghai Province, China.</title>
        <authorList>
            <person name="Zhang G."/>
        </authorList>
    </citation>
    <scope>NUCLEOTIDE SEQUENCE [LARGE SCALE GENOMIC DNA]</scope>
    <source>
        <strain evidence="2 3">B9</strain>
    </source>
</reference>
<evidence type="ECO:0000313" key="2">
    <source>
        <dbReference type="EMBL" id="TDK28616.1"/>
    </source>
</evidence>
<organism evidence="2 3">
    <name type="scientific">Luteimonas aestuarii</name>
    <dbReference type="NCBI Taxonomy" id="453837"/>
    <lineage>
        <taxon>Bacteria</taxon>
        <taxon>Pseudomonadati</taxon>
        <taxon>Pseudomonadota</taxon>
        <taxon>Gammaproteobacteria</taxon>
        <taxon>Lysobacterales</taxon>
        <taxon>Lysobacteraceae</taxon>
        <taxon>Luteimonas</taxon>
    </lineage>
</organism>
<dbReference type="GO" id="GO:0008153">
    <property type="term" value="P:4-aminobenzoate biosynthetic process"/>
    <property type="evidence" value="ECO:0007669"/>
    <property type="project" value="TreeGrafter"/>
</dbReference>
<evidence type="ECO:0000256" key="1">
    <source>
        <dbReference type="ARBA" id="ARBA00009320"/>
    </source>
</evidence>
<dbReference type="InterPro" id="IPR043132">
    <property type="entry name" value="BCAT-like_C"/>
</dbReference>
<name>A0A4R5U4G1_9GAMM</name>
<evidence type="ECO:0008006" key="4">
    <source>
        <dbReference type="Google" id="ProtNLM"/>
    </source>
</evidence>
<dbReference type="InterPro" id="IPR050571">
    <property type="entry name" value="Class-IV_PLP-Dep_Aminotrnsfr"/>
</dbReference>
<accession>A0A4R5U4G1</accession>
<sequence length="269" mass="29240">MTMAFLDGQPAGADDLRALALSNYGHFTSMQVRARAVRGFDLHLQRLVSATRELFDAALDPARVRAAIIAALDGNGMDDASARVTIYSRAFDHAHPDRPQAVDVLVSLSPPREATDRAAWVRSYPFQRPLPQVKHVGTFPLFQLRRQAKRDGYDDALFVDAKGLVSEGSIWNVGFWDGAQVIWPRADALRGTTEKLLQAGLAEAGVVQRHERVEARALAGFKAAFACNASGVWPISGIDDTALRPDADLMQCLRQALATAPWQPLAGAG</sequence>
<dbReference type="InterPro" id="IPR036038">
    <property type="entry name" value="Aminotransferase-like"/>
</dbReference>
<dbReference type="EMBL" id="SMTF01000001">
    <property type="protein sequence ID" value="TDK28616.1"/>
    <property type="molecule type" value="Genomic_DNA"/>
</dbReference>
<evidence type="ECO:0000313" key="3">
    <source>
        <dbReference type="Proteomes" id="UP000294796"/>
    </source>
</evidence>
<dbReference type="SUPFAM" id="SSF56752">
    <property type="entry name" value="D-aminoacid aminotransferase-like PLP-dependent enzymes"/>
    <property type="match status" value="1"/>
</dbReference>
<dbReference type="PANTHER" id="PTHR42743:SF2">
    <property type="entry name" value="AMINODEOXYCHORISMATE LYASE"/>
    <property type="match status" value="1"/>
</dbReference>
<dbReference type="Gene3D" id="3.30.470.10">
    <property type="match status" value="1"/>
</dbReference>
<dbReference type="InterPro" id="IPR043131">
    <property type="entry name" value="BCAT-like_N"/>
</dbReference>
<dbReference type="PANTHER" id="PTHR42743">
    <property type="entry name" value="AMINO-ACID AMINOTRANSFERASE"/>
    <property type="match status" value="1"/>
</dbReference>
<dbReference type="Gene3D" id="3.20.10.10">
    <property type="entry name" value="D-amino Acid Aminotransferase, subunit A, domain 2"/>
    <property type="match status" value="1"/>
</dbReference>
<proteinExistence type="inferred from homology"/>
<dbReference type="GO" id="GO:0005829">
    <property type="term" value="C:cytosol"/>
    <property type="evidence" value="ECO:0007669"/>
    <property type="project" value="TreeGrafter"/>
</dbReference>
<dbReference type="Pfam" id="PF01063">
    <property type="entry name" value="Aminotran_4"/>
    <property type="match status" value="1"/>
</dbReference>
<keyword evidence="3" id="KW-1185">Reference proteome</keyword>
<dbReference type="GO" id="GO:0008696">
    <property type="term" value="F:4-amino-4-deoxychorismate lyase activity"/>
    <property type="evidence" value="ECO:0007669"/>
    <property type="project" value="TreeGrafter"/>
</dbReference>
<dbReference type="OrthoDB" id="8912228at2"/>
<protein>
    <recommendedName>
        <fullName evidence="4">Aminotransferase</fullName>
    </recommendedName>
</protein>
<gene>
    <name evidence="2" type="ORF">E2F46_01675</name>
</gene>
<dbReference type="AlphaFoldDB" id="A0A4R5U4G1"/>
<comment type="similarity">
    <text evidence="1">Belongs to the class-IV pyridoxal-phosphate-dependent aminotransferase family.</text>
</comment>
<dbReference type="NCBIfam" id="NF006734">
    <property type="entry name" value="PRK09266.1"/>
    <property type="match status" value="1"/>
</dbReference>
<dbReference type="InterPro" id="IPR001544">
    <property type="entry name" value="Aminotrans_IV"/>
</dbReference>
<dbReference type="Proteomes" id="UP000294796">
    <property type="component" value="Unassembled WGS sequence"/>
</dbReference>